<accession>A0A2W0CUK3</accession>
<sequence>MESNALEPIRTLLDQAYQTVMGKSCTPELEQAIADFEKKHNVHLPEAYRELLLYYGACNFGDPALYSVQELDWAYPAFVEAYQEYKREYDLSEDLNPFPIGGFGEGSIAILERNSGKILMLIHDYAGDYPFQEVAPNFNGLMEMLAESAIWVQEQMK</sequence>
<feature type="domain" description="Knr4/Smi1-like" evidence="1">
    <location>
        <begin position="27"/>
        <end position="147"/>
    </location>
</feature>
<name>A0A2W0CUK3_9BACL</name>
<dbReference type="EMBL" id="PRLG01000002">
    <property type="protein sequence ID" value="PYY31208.1"/>
    <property type="molecule type" value="Genomic_DNA"/>
</dbReference>
<dbReference type="SUPFAM" id="SSF160631">
    <property type="entry name" value="SMI1/KNR4-like"/>
    <property type="match status" value="1"/>
</dbReference>
<dbReference type="OrthoDB" id="2678366at2"/>
<evidence type="ECO:0000313" key="3">
    <source>
        <dbReference type="Proteomes" id="UP000247459"/>
    </source>
</evidence>
<dbReference type="SMART" id="SM00860">
    <property type="entry name" value="SMI1_KNR4"/>
    <property type="match status" value="1"/>
</dbReference>
<comment type="caution">
    <text evidence="2">The sequence shown here is derived from an EMBL/GenBank/DDBJ whole genome shotgun (WGS) entry which is preliminary data.</text>
</comment>
<evidence type="ECO:0000313" key="2">
    <source>
        <dbReference type="EMBL" id="PYY31208.1"/>
    </source>
</evidence>
<proteinExistence type="predicted"/>
<dbReference type="RefSeq" id="WP_110755744.1">
    <property type="nucleotide sequence ID" value="NZ_PRLG01000002.1"/>
</dbReference>
<protein>
    <recommendedName>
        <fullName evidence="1">Knr4/Smi1-like domain-containing protein</fullName>
    </recommendedName>
</protein>
<reference evidence="2 3" key="1">
    <citation type="submission" date="2018-01" db="EMBL/GenBank/DDBJ databases">
        <title>Genome sequence of the PGP bacterium Paenibacillus illinoisensis E3.</title>
        <authorList>
            <person name="Rolli E."/>
            <person name="Marasco R."/>
            <person name="Bessem C."/>
            <person name="Michoud G."/>
            <person name="Gaiarsa S."/>
            <person name="Borin S."/>
            <person name="Daffonchio D."/>
        </authorList>
    </citation>
    <scope>NUCLEOTIDE SEQUENCE [LARGE SCALE GENOMIC DNA]</scope>
    <source>
        <strain evidence="2 3">E3</strain>
    </source>
</reference>
<dbReference type="InterPro" id="IPR018958">
    <property type="entry name" value="Knr4/Smi1-like_dom"/>
</dbReference>
<evidence type="ECO:0000259" key="1">
    <source>
        <dbReference type="SMART" id="SM00860"/>
    </source>
</evidence>
<organism evidence="2 3">
    <name type="scientific">Paenibacillus illinoisensis</name>
    <dbReference type="NCBI Taxonomy" id="59845"/>
    <lineage>
        <taxon>Bacteria</taxon>
        <taxon>Bacillati</taxon>
        <taxon>Bacillota</taxon>
        <taxon>Bacilli</taxon>
        <taxon>Bacillales</taxon>
        <taxon>Paenibacillaceae</taxon>
        <taxon>Paenibacillus</taxon>
    </lineage>
</organism>
<dbReference type="Gene3D" id="3.40.1580.10">
    <property type="entry name" value="SMI1/KNR4-like"/>
    <property type="match status" value="1"/>
</dbReference>
<gene>
    <name evidence="2" type="ORF">PIL02S_00299</name>
</gene>
<dbReference type="InterPro" id="IPR037883">
    <property type="entry name" value="Knr4/Smi1-like_sf"/>
</dbReference>
<dbReference type="Proteomes" id="UP000247459">
    <property type="component" value="Unassembled WGS sequence"/>
</dbReference>
<dbReference type="AlphaFoldDB" id="A0A2W0CUK3"/>
<dbReference type="Pfam" id="PF14568">
    <property type="entry name" value="SUKH_6"/>
    <property type="match status" value="1"/>
</dbReference>